<dbReference type="Proteomes" id="UP000244855">
    <property type="component" value="Unassembled WGS sequence"/>
</dbReference>
<reference evidence="2 3" key="1">
    <citation type="journal article" date="2018" name="Sci. Rep.">
        <title>Comparative genomics provides insights into the lifestyle and reveals functional heterogeneity of dark septate endophytic fungi.</title>
        <authorList>
            <person name="Knapp D.G."/>
            <person name="Nemeth J.B."/>
            <person name="Barry K."/>
            <person name="Hainaut M."/>
            <person name="Henrissat B."/>
            <person name="Johnson J."/>
            <person name="Kuo A."/>
            <person name="Lim J.H.P."/>
            <person name="Lipzen A."/>
            <person name="Nolan M."/>
            <person name="Ohm R.A."/>
            <person name="Tamas L."/>
            <person name="Grigoriev I.V."/>
            <person name="Spatafora J.W."/>
            <person name="Nagy L.G."/>
            <person name="Kovacs G.M."/>
        </authorList>
    </citation>
    <scope>NUCLEOTIDE SEQUENCE [LARGE SCALE GENOMIC DNA]</scope>
    <source>
        <strain evidence="2 3">DSE2036</strain>
    </source>
</reference>
<sequence>MCCPSHRPVYHQIQTTYACSTPVVNSLCMPTSQSQSSLANIDYLFFSYSILLCMYLFALKKKHSNHMTQRLPAV</sequence>
<evidence type="ECO:0000313" key="2">
    <source>
        <dbReference type="EMBL" id="PVI00477.1"/>
    </source>
</evidence>
<gene>
    <name evidence="2" type="ORF">DM02DRAFT_614363</name>
</gene>
<name>A0A2V1DQM3_9PLEO</name>
<keyword evidence="3" id="KW-1185">Reference proteome</keyword>
<protein>
    <submittedName>
        <fullName evidence="2">Uncharacterized protein</fullName>
    </submittedName>
</protein>
<proteinExistence type="predicted"/>
<evidence type="ECO:0000256" key="1">
    <source>
        <dbReference type="SAM" id="Phobius"/>
    </source>
</evidence>
<dbReference type="PROSITE" id="PS51257">
    <property type="entry name" value="PROKAR_LIPOPROTEIN"/>
    <property type="match status" value="1"/>
</dbReference>
<feature type="transmembrane region" description="Helical" evidence="1">
    <location>
        <begin position="41"/>
        <end position="59"/>
    </location>
</feature>
<keyword evidence="1" id="KW-1133">Transmembrane helix</keyword>
<dbReference type="EMBL" id="KZ805373">
    <property type="protein sequence ID" value="PVI00477.1"/>
    <property type="molecule type" value="Genomic_DNA"/>
</dbReference>
<organism evidence="2 3">
    <name type="scientific">Periconia macrospinosa</name>
    <dbReference type="NCBI Taxonomy" id="97972"/>
    <lineage>
        <taxon>Eukaryota</taxon>
        <taxon>Fungi</taxon>
        <taxon>Dikarya</taxon>
        <taxon>Ascomycota</taxon>
        <taxon>Pezizomycotina</taxon>
        <taxon>Dothideomycetes</taxon>
        <taxon>Pleosporomycetidae</taxon>
        <taxon>Pleosporales</taxon>
        <taxon>Massarineae</taxon>
        <taxon>Periconiaceae</taxon>
        <taxon>Periconia</taxon>
    </lineage>
</organism>
<accession>A0A2V1DQM3</accession>
<evidence type="ECO:0000313" key="3">
    <source>
        <dbReference type="Proteomes" id="UP000244855"/>
    </source>
</evidence>
<keyword evidence="1" id="KW-0812">Transmembrane</keyword>
<keyword evidence="1" id="KW-0472">Membrane</keyword>
<dbReference type="AlphaFoldDB" id="A0A2V1DQM3"/>